<dbReference type="Proteomes" id="UP000824014">
    <property type="component" value="Unassembled WGS sequence"/>
</dbReference>
<dbReference type="EMBL" id="DXCC01000022">
    <property type="protein sequence ID" value="HIZ15583.1"/>
    <property type="molecule type" value="Genomic_DNA"/>
</dbReference>
<gene>
    <name evidence="1" type="ORF">H9816_06700</name>
</gene>
<accession>A0A9D2ILK2</accession>
<sequence length="236" mass="27567">MGKPIFQPTGNDTYAIVYVPTDKAEENHDFASALARSRRQEREHDFEGACNTRLDSFRRLAELIPDEGETNLEWDDENARAAMQVAYASGIDHFLVGDWEMAAAILELLLDIDPEDHLEATIPLAYIYIAMQEYESFDDIINDVNDKYIDKVILTLWSEFRRTGQLPRGEMVRLRTRFKPYYDEFMAAEHPADEAYLREIRSDRPSKEALARELWLQTEHLWNQFPDFIEALRRTA</sequence>
<organism evidence="1 2">
    <name type="scientific">Candidatus Tidjanibacter faecipullorum</name>
    <dbReference type="NCBI Taxonomy" id="2838766"/>
    <lineage>
        <taxon>Bacteria</taxon>
        <taxon>Pseudomonadati</taxon>
        <taxon>Bacteroidota</taxon>
        <taxon>Bacteroidia</taxon>
        <taxon>Bacteroidales</taxon>
        <taxon>Rikenellaceae</taxon>
        <taxon>Tidjanibacter</taxon>
    </lineage>
</organism>
<dbReference type="Gene3D" id="1.25.40.10">
    <property type="entry name" value="Tetratricopeptide repeat domain"/>
    <property type="match status" value="1"/>
</dbReference>
<evidence type="ECO:0000313" key="1">
    <source>
        <dbReference type="EMBL" id="HIZ15583.1"/>
    </source>
</evidence>
<reference evidence="1" key="2">
    <citation type="submission" date="2021-04" db="EMBL/GenBank/DDBJ databases">
        <authorList>
            <person name="Gilroy R."/>
        </authorList>
    </citation>
    <scope>NUCLEOTIDE SEQUENCE</scope>
    <source>
        <strain evidence="1">ChiHjej11B10-19426</strain>
    </source>
</reference>
<protein>
    <submittedName>
        <fullName evidence="1">Tetratricopeptide repeat protein</fullName>
    </submittedName>
</protein>
<comment type="caution">
    <text evidence="1">The sequence shown here is derived from an EMBL/GenBank/DDBJ whole genome shotgun (WGS) entry which is preliminary data.</text>
</comment>
<reference evidence="1" key="1">
    <citation type="journal article" date="2021" name="PeerJ">
        <title>Extensive microbial diversity within the chicken gut microbiome revealed by metagenomics and culture.</title>
        <authorList>
            <person name="Gilroy R."/>
            <person name="Ravi A."/>
            <person name="Getino M."/>
            <person name="Pursley I."/>
            <person name="Horton D.L."/>
            <person name="Alikhan N.F."/>
            <person name="Baker D."/>
            <person name="Gharbi K."/>
            <person name="Hall N."/>
            <person name="Watson M."/>
            <person name="Adriaenssens E.M."/>
            <person name="Foster-Nyarko E."/>
            <person name="Jarju S."/>
            <person name="Secka A."/>
            <person name="Antonio M."/>
            <person name="Oren A."/>
            <person name="Chaudhuri R.R."/>
            <person name="La Ragione R."/>
            <person name="Hildebrand F."/>
            <person name="Pallen M.J."/>
        </authorList>
    </citation>
    <scope>NUCLEOTIDE SEQUENCE</scope>
    <source>
        <strain evidence="1">ChiHjej11B10-19426</strain>
    </source>
</reference>
<dbReference type="AlphaFoldDB" id="A0A9D2ILK2"/>
<name>A0A9D2ILK2_9BACT</name>
<dbReference type="InterPro" id="IPR011990">
    <property type="entry name" value="TPR-like_helical_dom_sf"/>
</dbReference>
<evidence type="ECO:0000313" key="2">
    <source>
        <dbReference type="Proteomes" id="UP000824014"/>
    </source>
</evidence>
<proteinExistence type="predicted"/>